<dbReference type="PANTHER" id="PTHR23427:SF2">
    <property type="entry name" value="SURFEIT LOCUS PROTEIN 1"/>
    <property type="match status" value="1"/>
</dbReference>
<evidence type="ECO:0000313" key="7">
    <source>
        <dbReference type="EMBL" id="MBH0114225.1"/>
    </source>
</evidence>
<keyword evidence="3 6" id="KW-0812">Transmembrane</keyword>
<reference evidence="7" key="1">
    <citation type="submission" date="2020-11" db="EMBL/GenBank/DDBJ databases">
        <title>Novosphingobium aureum sp. nov., a marine bacterium isolated from sediment of a salt flat.</title>
        <authorList>
            <person name="Yoo Y."/>
            <person name="Kim J.-J."/>
        </authorList>
    </citation>
    <scope>NUCLEOTIDE SEQUENCE</scope>
    <source>
        <strain evidence="7">YJ-S2-02</strain>
    </source>
</reference>
<evidence type="ECO:0000256" key="6">
    <source>
        <dbReference type="RuleBase" id="RU363076"/>
    </source>
</evidence>
<keyword evidence="4 6" id="KW-1133">Transmembrane helix</keyword>
<comment type="caution">
    <text evidence="6">Lacks conserved residue(s) required for the propagation of feature annotation.</text>
</comment>
<dbReference type="Proteomes" id="UP000617634">
    <property type="component" value="Unassembled WGS sequence"/>
</dbReference>
<keyword evidence="6" id="KW-1003">Cell membrane</keyword>
<dbReference type="PROSITE" id="PS50895">
    <property type="entry name" value="SURF1"/>
    <property type="match status" value="1"/>
</dbReference>
<keyword evidence="8" id="KW-1185">Reference proteome</keyword>
<comment type="subcellular location">
    <subcellularLocation>
        <location evidence="6">Cell membrane</location>
        <topology evidence="6">Multi-pass membrane protein</topology>
    </subcellularLocation>
    <subcellularLocation>
        <location evidence="1">Membrane</location>
    </subcellularLocation>
</comment>
<comment type="caution">
    <text evidence="7">The sequence shown here is derived from an EMBL/GenBank/DDBJ whole genome shotgun (WGS) entry which is preliminary data.</text>
</comment>
<dbReference type="GO" id="GO:0005886">
    <property type="term" value="C:plasma membrane"/>
    <property type="evidence" value="ECO:0007669"/>
    <property type="project" value="UniProtKB-SubCell"/>
</dbReference>
<protein>
    <recommendedName>
        <fullName evidence="6">SURF1-like protein</fullName>
    </recommendedName>
</protein>
<dbReference type="AlphaFoldDB" id="A0A931HDQ6"/>
<organism evidence="7 8">
    <name type="scientific">Novosphingobium aureum</name>
    <dbReference type="NCBI Taxonomy" id="2792964"/>
    <lineage>
        <taxon>Bacteria</taxon>
        <taxon>Pseudomonadati</taxon>
        <taxon>Pseudomonadota</taxon>
        <taxon>Alphaproteobacteria</taxon>
        <taxon>Sphingomonadales</taxon>
        <taxon>Sphingomonadaceae</taxon>
        <taxon>Novosphingobium</taxon>
    </lineage>
</organism>
<evidence type="ECO:0000313" key="8">
    <source>
        <dbReference type="Proteomes" id="UP000617634"/>
    </source>
</evidence>
<dbReference type="CDD" id="cd06662">
    <property type="entry name" value="SURF1"/>
    <property type="match status" value="1"/>
</dbReference>
<name>A0A931HDQ6_9SPHN</name>
<accession>A0A931HDQ6</accession>
<comment type="similarity">
    <text evidence="2 6">Belongs to the SURF1 family.</text>
</comment>
<evidence type="ECO:0000256" key="2">
    <source>
        <dbReference type="ARBA" id="ARBA00007165"/>
    </source>
</evidence>
<dbReference type="InterPro" id="IPR002994">
    <property type="entry name" value="Surf1/Shy1"/>
</dbReference>
<keyword evidence="5 6" id="KW-0472">Membrane</keyword>
<dbReference type="EMBL" id="JADZGI010000002">
    <property type="protein sequence ID" value="MBH0114225.1"/>
    <property type="molecule type" value="Genomic_DNA"/>
</dbReference>
<dbReference type="Pfam" id="PF02104">
    <property type="entry name" value="SURF1"/>
    <property type="match status" value="1"/>
</dbReference>
<dbReference type="InterPro" id="IPR045214">
    <property type="entry name" value="Surf1/Surf4"/>
</dbReference>
<gene>
    <name evidence="7" type="ORF">I5E68_14870</name>
</gene>
<dbReference type="PANTHER" id="PTHR23427">
    <property type="entry name" value="SURFEIT LOCUS PROTEIN"/>
    <property type="match status" value="1"/>
</dbReference>
<proteinExistence type="inferred from homology"/>
<evidence type="ECO:0000256" key="3">
    <source>
        <dbReference type="ARBA" id="ARBA00022692"/>
    </source>
</evidence>
<sequence>MCLFAGLGFWQVQRLHWKHDLIARVDARIHATPVDMPSPDRLQNVDTTTFEYLRVEATGTYRAEASALVRAATELGTGYWAMTPMDTDQGETLWINRGFLPAGTGLSTARASVPLGKVTVIGLLRPSEPDGSLLQANRPADDRWYSRDVMALSDARAVQESVLPVFVDAQSERLTASAPARATPAGPKPVPGLTVVNFPDNHLGYAITWFALALMSAGAIVLVWRRAGRRAE</sequence>
<evidence type="ECO:0000256" key="1">
    <source>
        <dbReference type="ARBA" id="ARBA00004370"/>
    </source>
</evidence>
<evidence type="ECO:0000256" key="5">
    <source>
        <dbReference type="ARBA" id="ARBA00023136"/>
    </source>
</evidence>
<feature type="transmembrane region" description="Helical" evidence="6">
    <location>
        <begin position="203"/>
        <end position="224"/>
    </location>
</feature>
<evidence type="ECO:0000256" key="4">
    <source>
        <dbReference type="ARBA" id="ARBA00022989"/>
    </source>
</evidence>